<comment type="similarity">
    <text evidence="1">Belongs to the class-II aminoacyl-tRNA synthetase family.</text>
</comment>
<protein>
    <recommendedName>
        <fullName evidence="3">Threonyl-tRNA synthetase</fullName>
    </recommendedName>
</protein>
<evidence type="ECO:0000259" key="4">
    <source>
        <dbReference type="Pfam" id="PF00587"/>
    </source>
</evidence>
<sequence>MSTFEVEKDKFGLKPMNCPGHCKIFAHRDVSYKNLPMRLADFGVVHRNEFSGALIGLTRVEEEIKGIFDFISSVYGLFSFTFKLKLSTRPEKYLGDIPGDSAFYGPKIDITMYDALRRDH</sequence>
<dbReference type="PANTHER" id="PTHR11451">
    <property type="entry name" value="THREONINE-TRNA LIGASE"/>
    <property type="match status" value="1"/>
</dbReference>
<dbReference type="AlphaFoldDB" id="A0A2J6RU86"/>
<evidence type="ECO:0000256" key="2">
    <source>
        <dbReference type="ARBA" id="ARBA00022917"/>
    </source>
</evidence>
<dbReference type="InterPro" id="IPR045864">
    <property type="entry name" value="aa-tRNA-synth_II/BPL/LPL"/>
</dbReference>
<dbReference type="Proteomes" id="UP000235786">
    <property type="component" value="Unassembled WGS sequence"/>
</dbReference>
<dbReference type="GO" id="GO:0005739">
    <property type="term" value="C:mitochondrion"/>
    <property type="evidence" value="ECO:0007669"/>
    <property type="project" value="TreeGrafter"/>
</dbReference>
<dbReference type="GO" id="GO:0004829">
    <property type="term" value="F:threonine-tRNA ligase activity"/>
    <property type="evidence" value="ECO:0007669"/>
    <property type="project" value="InterPro"/>
</dbReference>
<dbReference type="Gene3D" id="3.30.930.10">
    <property type="entry name" value="Bira Bifunctional Protein, Domain 2"/>
    <property type="match status" value="2"/>
</dbReference>
<dbReference type="PRINTS" id="PR01047">
    <property type="entry name" value="TRNASYNTHTHR"/>
</dbReference>
<proteinExistence type="inferred from homology"/>
<evidence type="ECO:0000256" key="1">
    <source>
        <dbReference type="ARBA" id="ARBA00008226"/>
    </source>
</evidence>
<keyword evidence="6" id="KW-1185">Reference proteome</keyword>
<dbReference type="PANTHER" id="PTHR11451:SF46">
    <property type="entry name" value="THREONINE--TRNA LIGASE"/>
    <property type="match status" value="1"/>
</dbReference>
<dbReference type="GO" id="GO:0005524">
    <property type="term" value="F:ATP binding"/>
    <property type="evidence" value="ECO:0007669"/>
    <property type="project" value="InterPro"/>
</dbReference>
<gene>
    <name evidence="5" type="ORF">L207DRAFT_631942</name>
</gene>
<evidence type="ECO:0000256" key="3">
    <source>
        <dbReference type="ARBA" id="ARBA00031900"/>
    </source>
</evidence>
<reference evidence="5 6" key="1">
    <citation type="submission" date="2016-04" db="EMBL/GenBank/DDBJ databases">
        <title>A degradative enzymes factory behind the ericoid mycorrhizal symbiosis.</title>
        <authorList>
            <consortium name="DOE Joint Genome Institute"/>
            <person name="Martino E."/>
            <person name="Morin E."/>
            <person name="Grelet G."/>
            <person name="Kuo A."/>
            <person name="Kohler A."/>
            <person name="Daghino S."/>
            <person name="Barry K."/>
            <person name="Choi C."/>
            <person name="Cichocki N."/>
            <person name="Clum A."/>
            <person name="Copeland A."/>
            <person name="Hainaut M."/>
            <person name="Haridas S."/>
            <person name="Labutti K."/>
            <person name="Lindquist E."/>
            <person name="Lipzen A."/>
            <person name="Khouja H.-R."/>
            <person name="Murat C."/>
            <person name="Ohm R."/>
            <person name="Olson A."/>
            <person name="Spatafora J."/>
            <person name="Veneault-Fourrey C."/>
            <person name="Henrissat B."/>
            <person name="Grigoriev I."/>
            <person name="Martin F."/>
            <person name="Perotto S."/>
        </authorList>
    </citation>
    <scope>NUCLEOTIDE SEQUENCE [LARGE SCALE GENOMIC DNA]</scope>
    <source>
        <strain evidence="5 6">F</strain>
    </source>
</reference>
<evidence type="ECO:0000313" key="6">
    <source>
        <dbReference type="Proteomes" id="UP000235786"/>
    </source>
</evidence>
<keyword evidence="2" id="KW-0648">Protein biosynthesis</keyword>
<evidence type="ECO:0000313" key="5">
    <source>
        <dbReference type="EMBL" id="PMD42087.1"/>
    </source>
</evidence>
<dbReference type="SUPFAM" id="SSF55681">
    <property type="entry name" value="Class II aaRS and biotin synthetases"/>
    <property type="match status" value="1"/>
</dbReference>
<dbReference type="STRING" id="1149755.A0A2J6RU86"/>
<name>A0A2J6RU86_HYAVF</name>
<dbReference type="Pfam" id="PF00587">
    <property type="entry name" value="tRNA-synt_2b"/>
    <property type="match status" value="1"/>
</dbReference>
<feature type="domain" description="Aminoacyl-tRNA synthetase class II (G/ P/ S/T)" evidence="4">
    <location>
        <begin position="6"/>
        <end position="61"/>
    </location>
</feature>
<dbReference type="EMBL" id="KZ613943">
    <property type="protein sequence ID" value="PMD42087.1"/>
    <property type="molecule type" value="Genomic_DNA"/>
</dbReference>
<dbReference type="GO" id="GO:0006435">
    <property type="term" value="P:threonyl-tRNA aminoacylation"/>
    <property type="evidence" value="ECO:0007669"/>
    <property type="project" value="InterPro"/>
</dbReference>
<organism evidence="5 6">
    <name type="scientific">Hyaloscypha variabilis (strain UAMH 11265 / GT02V1 / F)</name>
    <name type="common">Meliniomyces variabilis</name>
    <dbReference type="NCBI Taxonomy" id="1149755"/>
    <lineage>
        <taxon>Eukaryota</taxon>
        <taxon>Fungi</taxon>
        <taxon>Dikarya</taxon>
        <taxon>Ascomycota</taxon>
        <taxon>Pezizomycotina</taxon>
        <taxon>Leotiomycetes</taxon>
        <taxon>Helotiales</taxon>
        <taxon>Hyaloscyphaceae</taxon>
        <taxon>Hyaloscypha</taxon>
        <taxon>Hyaloscypha variabilis</taxon>
    </lineage>
</organism>
<dbReference type="OrthoDB" id="5423599at2759"/>
<dbReference type="InterPro" id="IPR002320">
    <property type="entry name" value="Thr-tRNA-ligase_IIa"/>
</dbReference>
<accession>A0A2J6RU86</accession>
<dbReference type="InterPro" id="IPR002314">
    <property type="entry name" value="aa-tRNA-synt_IIb"/>
</dbReference>